<proteinExistence type="inferred from homology"/>
<evidence type="ECO:0000313" key="7">
    <source>
        <dbReference type="Proteomes" id="UP000184383"/>
    </source>
</evidence>
<feature type="non-terminal residue" evidence="6">
    <location>
        <position position="217"/>
    </location>
</feature>
<dbReference type="STRING" id="1073089.A0A1L9RRH7"/>
<accession>A0A1L9RRH7</accession>
<dbReference type="Pfam" id="PF03227">
    <property type="entry name" value="GILT"/>
    <property type="match status" value="1"/>
</dbReference>
<dbReference type="PANTHER" id="PTHR13234:SF8">
    <property type="entry name" value="GAMMA-INTERFERON-INDUCIBLE LYSOSOMAL THIOL REDUCTASE"/>
    <property type="match status" value="1"/>
</dbReference>
<keyword evidence="7" id="KW-1185">Reference proteome</keyword>
<dbReference type="RefSeq" id="XP_040691149.1">
    <property type="nucleotide sequence ID" value="XM_040839437.1"/>
</dbReference>
<dbReference type="GO" id="GO:0005576">
    <property type="term" value="C:extracellular region"/>
    <property type="evidence" value="ECO:0007669"/>
    <property type="project" value="UniProtKB-SubCell"/>
</dbReference>
<evidence type="ECO:0000256" key="1">
    <source>
        <dbReference type="ARBA" id="ARBA00004613"/>
    </source>
</evidence>
<dbReference type="PANTHER" id="PTHR13234">
    <property type="entry name" value="GAMMA-INTERFERON INDUCIBLE LYSOSOMAL THIOL REDUCTASE GILT"/>
    <property type="match status" value="1"/>
</dbReference>
<keyword evidence="4" id="KW-0732">Signal</keyword>
<feature type="non-terminal residue" evidence="6">
    <location>
        <position position="1"/>
    </location>
</feature>
<name>A0A1L9RRH7_ASPWE</name>
<evidence type="ECO:0008006" key="8">
    <source>
        <dbReference type="Google" id="ProtNLM"/>
    </source>
</evidence>
<dbReference type="GeneID" id="63755285"/>
<dbReference type="VEuPathDB" id="FungiDB:ASPWEDRAFT_74105"/>
<dbReference type="InterPro" id="IPR004911">
    <property type="entry name" value="Interferon-induced_GILT"/>
</dbReference>
<evidence type="ECO:0000256" key="4">
    <source>
        <dbReference type="ARBA" id="ARBA00022729"/>
    </source>
</evidence>
<reference evidence="7" key="1">
    <citation type="journal article" date="2017" name="Genome Biol.">
        <title>Comparative genomics reveals high biological diversity and specific adaptations in the industrially and medically important fungal genus Aspergillus.</title>
        <authorList>
            <person name="de Vries R.P."/>
            <person name="Riley R."/>
            <person name="Wiebenga A."/>
            <person name="Aguilar-Osorio G."/>
            <person name="Amillis S."/>
            <person name="Uchima C.A."/>
            <person name="Anderluh G."/>
            <person name="Asadollahi M."/>
            <person name="Askin M."/>
            <person name="Barry K."/>
            <person name="Battaglia E."/>
            <person name="Bayram O."/>
            <person name="Benocci T."/>
            <person name="Braus-Stromeyer S.A."/>
            <person name="Caldana C."/>
            <person name="Canovas D."/>
            <person name="Cerqueira G.C."/>
            <person name="Chen F."/>
            <person name="Chen W."/>
            <person name="Choi C."/>
            <person name="Clum A."/>
            <person name="Dos Santos R.A."/>
            <person name="Damasio A.R."/>
            <person name="Diallinas G."/>
            <person name="Emri T."/>
            <person name="Fekete E."/>
            <person name="Flipphi M."/>
            <person name="Freyberg S."/>
            <person name="Gallo A."/>
            <person name="Gournas C."/>
            <person name="Habgood R."/>
            <person name="Hainaut M."/>
            <person name="Harispe M.L."/>
            <person name="Henrissat B."/>
            <person name="Hilden K.S."/>
            <person name="Hope R."/>
            <person name="Hossain A."/>
            <person name="Karabika E."/>
            <person name="Karaffa L."/>
            <person name="Karanyi Z."/>
            <person name="Krasevec N."/>
            <person name="Kuo A."/>
            <person name="Kusch H."/>
            <person name="LaButti K."/>
            <person name="Lagendijk E.L."/>
            <person name="Lapidus A."/>
            <person name="Levasseur A."/>
            <person name="Lindquist E."/>
            <person name="Lipzen A."/>
            <person name="Logrieco A.F."/>
            <person name="MacCabe A."/>
            <person name="Maekelae M.R."/>
            <person name="Malavazi I."/>
            <person name="Melin P."/>
            <person name="Meyer V."/>
            <person name="Mielnichuk N."/>
            <person name="Miskei M."/>
            <person name="Molnar A.P."/>
            <person name="Mule G."/>
            <person name="Ngan C.Y."/>
            <person name="Orejas M."/>
            <person name="Orosz E."/>
            <person name="Ouedraogo J.P."/>
            <person name="Overkamp K.M."/>
            <person name="Park H.-S."/>
            <person name="Perrone G."/>
            <person name="Piumi F."/>
            <person name="Punt P.J."/>
            <person name="Ram A.F."/>
            <person name="Ramon A."/>
            <person name="Rauscher S."/>
            <person name="Record E."/>
            <person name="Riano-Pachon D.M."/>
            <person name="Robert V."/>
            <person name="Roehrig J."/>
            <person name="Ruller R."/>
            <person name="Salamov A."/>
            <person name="Salih N.S."/>
            <person name="Samson R.A."/>
            <person name="Sandor E."/>
            <person name="Sanguinetti M."/>
            <person name="Schuetze T."/>
            <person name="Sepcic K."/>
            <person name="Shelest E."/>
            <person name="Sherlock G."/>
            <person name="Sophianopoulou V."/>
            <person name="Squina F.M."/>
            <person name="Sun H."/>
            <person name="Susca A."/>
            <person name="Todd R.B."/>
            <person name="Tsang A."/>
            <person name="Unkles S.E."/>
            <person name="van de Wiele N."/>
            <person name="van Rossen-Uffink D."/>
            <person name="Oliveira J.V."/>
            <person name="Vesth T.C."/>
            <person name="Visser J."/>
            <person name="Yu J.-H."/>
            <person name="Zhou M."/>
            <person name="Andersen M.R."/>
            <person name="Archer D.B."/>
            <person name="Baker S.E."/>
            <person name="Benoit I."/>
            <person name="Brakhage A.A."/>
            <person name="Braus G.H."/>
            <person name="Fischer R."/>
            <person name="Frisvad J.C."/>
            <person name="Goldman G.H."/>
            <person name="Houbraken J."/>
            <person name="Oakley B."/>
            <person name="Pocsi I."/>
            <person name="Scazzocchio C."/>
            <person name="Seiboth B."/>
            <person name="vanKuyk P.A."/>
            <person name="Wortman J."/>
            <person name="Dyer P.S."/>
            <person name="Grigoriev I.V."/>
        </authorList>
    </citation>
    <scope>NUCLEOTIDE SEQUENCE [LARGE SCALE GENOMIC DNA]</scope>
    <source>
        <strain evidence="7">DTO 134E9</strain>
    </source>
</reference>
<dbReference type="AlphaFoldDB" id="A0A1L9RRH7"/>
<dbReference type="GO" id="GO:0016671">
    <property type="term" value="F:oxidoreductase activity, acting on a sulfur group of donors, disulfide as acceptor"/>
    <property type="evidence" value="ECO:0007669"/>
    <property type="project" value="InterPro"/>
</dbReference>
<sequence>PHGASANRVPFEAHVMSKCPDARDCLQQLVIPAMEQISDKVDFELSFIANVSNSTSDVECMHGPGECIGDMLILCAANLPFPSDGSNTYPRTPVIRSLGYANCLIGDYPDIPDRKLVEQCALEHGIEFDALNKCASEQNDEIRGGDEKSPLSGLGLLRESASHSAELGISTSCTVRLDESVWCVRDGGAWKDCAKDGKGSDVSVLVDEIKRLYGERN</sequence>
<organism evidence="6 7">
    <name type="scientific">Aspergillus wentii DTO 134E9</name>
    <dbReference type="NCBI Taxonomy" id="1073089"/>
    <lineage>
        <taxon>Eukaryota</taxon>
        <taxon>Fungi</taxon>
        <taxon>Dikarya</taxon>
        <taxon>Ascomycota</taxon>
        <taxon>Pezizomycotina</taxon>
        <taxon>Eurotiomycetes</taxon>
        <taxon>Eurotiomycetidae</taxon>
        <taxon>Eurotiales</taxon>
        <taxon>Aspergillaceae</taxon>
        <taxon>Aspergillus</taxon>
        <taxon>Aspergillus subgen. Cremei</taxon>
    </lineage>
</organism>
<dbReference type="EMBL" id="KV878211">
    <property type="protein sequence ID" value="OJJ37473.1"/>
    <property type="molecule type" value="Genomic_DNA"/>
</dbReference>
<keyword evidence="5" id="KW-0325">Glycoprotein</keyword>
<dbReference type="OrthoDB" id="958254at2759"/>
<evidence type="ECO:0000256" key="3">
    <source>
        <dbReference type="ARBA" id="ARBA00022525"/>
    </source>
</evidence>
<dbReference type="Proteomes" id="UP000184383">
    <property type="component" value="Unassembled WGS sequence"/>
</dbReference>
<protein>
    <recommendedName>
        <fullName evidence="8">Gamma interferon inducible lysosomal thiol reductase GILT</fullName>
    </recommendedName>
</protein>
<evidence type="ECO:0000256" key="5">
    <source>
        <dbReference type="ARBA" id="ARBA00023180"/>
    </source>
</evidence>
<gene>
    <name evidence="6" type="ORF">ASPWEDRAFT_74105</name>
</gene>
<evidence type="ECO:0000313" key="6">
    <source>
        <dbReference type="EMBL" id="OJJ37473.1"/>
    </source>
</evidence>
<comment type="similarity">
    <text evidence="2">Belongs to the GILT family.</text>
</comment>
<evidence type="ECO:0000256" key="2">
    <source>
        <dbReference type="ARBA" id="ARBA00005679"/>
    </source>
</evidence>
<keyword evidence="3" id="KW-0964">Secreted</keyword>
<comment type="subcellular location">
    <subcellularLocation>
        <location evidence="1">Secreted</location>
    </subcellularLocation>
</comment>